<name>A0ABX5P083_9PROT</name>
<feature type="domain" description="Helicase C-terminal" evidence="6">
    <location>
        <begin position="382"/>
        <end position="533"/>
    </location>
</feature>
<dbReference type="PROSITE" id="PS51192">
    <property type="entry name" value="HELICASE_ATP_BIND_1"/>
    <property type="match status" value="1"/>
</dbReference>
<sequence>MTELDGQDAFAALSRLLDGQENGDAWQARSPAIERLRCALVNPAQTASALDLAVLLRQALTHQYMRCGTNVAPTLRVAHPRFSGFMCWDQVGLRARVIEAGMLITLLPWKPAWLRETDDGVENFAASEITCREFNSAECEGDPMLSTVGGRTSYRSRGQRAAVRAALSTPAGGSLVIALPTGEGKSMIFQLIHTVGFVGAHQSETAGVTLVIVPTVALGVNHEQDAVTVCNLSRPLAFQGGNDTENAYIIKRIADGTQGLCFASPEAACGSLRHALRHAAEKGLLRALVIDEAHLVDQWGTGFRTEFQELSGLRRELLTVAPQGQEMRTIMLSATLTDSSLATLRSLFGEESQFESLSAVQLRPEPDYWIAPFTDEASRHSQILEALHHVPRPAVLYVTEVAEAEVWYNRLTDAGFGTVRKLHGKTNRAEREEIVSQWREGALDIVVGTSAFGLGIDYAHARSVLHACLPETLDRFYQEVGRGGRDGKAALSLIVPTKRDIVIAKRINIQKVISIQRGHQRWRAMFSGKVSLGNGRFAVRIDGRPGNDAHDIDMFGDKNTDWNLRTLAVMARAGMINLLGTPYPRINQEGNWLEVEIIDDHHSEMTCWQKHVKRVRQEVARASKHNFNLMLEFLEDKQCPAIVFGKLYGEKCIGRVCSRCRRCRGDASRRYPPVPVGEPRSAWCIPLIPLLSDLLGYDYRLLVTYPPDTLERKASRRLGEILRRLQNAGLAKLITLGAQVFDMQRVLEFAKTSPFFVSNLTSLALSRLPYGPELVMVGTGQMLVPQNITSRPRNPRIFLAPDDQLAPDGRRLKDVFGGRTINFDEFYARVAQ</sequence>
<dbReference type="SMART" id="SM00490">
    <property type="entry name" value="HELICc"/>
    <property type="match status" value="1"/>
</dbReference>
<evidence type="ECO:0000256" key="3">
    <source>
        <dbReference type="ARBA" id="ARBA00023125"/>
    </source>
</evidence>
<dbReference type="Proteomes" id="UP000248116">
    <property type="component" value="Unassembled WGS sequence"/>
</dbReference>
<dbReference type="PANTHER" id="PTHR13710:SF153">
    <property type="entry name" value="RECQ-LIKE DNA HELICASE BLM"/>
    <property type="match status" value="1"/>
</dbReference>
<evidence type="ECO:0000256" key="4">
    <source>
        <dbReference type="ARBA" id="ARBA00023235"/>
    </source>
</evidence>
<accession>A0ABX5P083</accession>
<evidence type="ECO:0000256" key="1">
    <source>
        <dbReference type="ARBA" id="ARBA00022741"/>
    </source>
</evidence>
<keyword evidence="8" id="KW-1185">Reference proteome</keyword>
<dbReference type="SUPFAM" id="SSF52540">
    <property type="entry name" value="P-loop containing nucleoside triphosphate hydrolases"/>
    <property type="match status" value="1"/>
</dbReference>
<dbReference type="RefSeq" id="WP_110560962.1">
    <property type="nucleotide sequence ID" value="NZ_PRCW01000134.1"/>
</dbReference>
<gene>
    <name evidence="7" type="ORF">C3920_15540</name>
</gene>
<keyword evidence="4" id="KW-0413">Isomerase</keyword>
<organism evidence="7 8">
    <name type="scientific">Novacetimonas pomaceti</name>
    <dbReference type="NCBI Taxonomy" id="2021998"/>
    <lineage>
        <taxon>Bacteria</taxon>
        <taxon>Pseudomonadati</taxon>
        <taxon>Pseudomonadota</taxon>
        <taxon>Alphaproteobacteria</taxon>
        <taxon>Acetobacterales</taxon>
        <taxon>Acetobacteraceae</taxon>
        <taxon>Novacetimonas</taxon>
    </lineage>
</organism>
<dbReference type="PROSITE" id="PS51194">
    <property type="entry name" value="HELICASE_CTER"/>
    <property type="match status" value="1"/>
</dbReference>
<proteinExistence type="predicted"/>
<evidence type="ECO:0000256" key="2">
    <source>
        <dbReference type="ARBA" id="ARBA00022840"/>
    </source>
</evidence>
<keyword evidence="1" id="KW-0547">Nucleotide-binding</keyword>
<protein>
    <recommendedName>
        <fullName evidence="9">DEAD/DEAH box helicase</fullName>
    </recommendedName>
</protein>
<evidence type="ECO:0000259" key="5">
    <source>
        <dbReference type="PROSITE" id="PS51192"/>
    </source>
</evidence>
<dbReference type="Pfam" id="PF00271">
    <property type="entry name" value="Helicase_C"/>
    <property type="match status" value="1"/>
</dbReference>
<dbReference type="SMART" id="SM00487">
    <property type="entry name" value="DEXDc"/>
    <property type="match status" value="1"/>
</dbReference>
<dbReference type="InterPro" id="IPR001650">
    <property type="entry name" value="Helicase_C-like"/>
</dbReference>
<dbReference type="PANTHER" id="PTHR13710">
    <property type="entry name" value="DNA HELICASE RECQ FAMILY MEMBER"/>
    <property type="match status" value="1"/>
</dbReference>
<evidence type="ECO:0000313" key="7">
    <source>
        <dbReference type="EMBL" id="PYD46399.1"/>
    </source>
</evidence>
<evidence type="ECO:0000313" key="8">
    <source>
        <dbReference type="Proteomes" id="UP000248116"/>
    </source>
</evidence>
<dbReference type="InterPro" id="IPR027417">
    <property type="entry name" value="P-loop_NTPase"/>
</dbReference>
<keyword evidence="3" id="KW-0238">DNA-binding</keyword>
<evidence type="ECO:0000259" key="6">
    <source>
        <dbReference type="PROSITE" id="PS51194"/>
    </source>
</evidence>
<dbReference type="InterPro" id="IPR014001">
    <property type="entry name" value="Helicase_ATP-bd"/>
</dbReference>
<dbReference type="NCBIfam" id="NF041063">
    <property type="entry name" value="DpdF"/>
    <property type="match status" value="1"/>
</dbReference>
<dbReference type="InterPro" id="IPR011545">
    <property type="entry name" value="DEAD/DEAH_box_helicase_dom"/>
</dbReference>
<feature type="domain" description="Helicase ATP-binding" evidence="5">
    <location>
        <begin position="166"/>
        <end position="354"/>
    </location>
</feature>
<reference evidence="7 8" key="1">
    <citation type="submission" date="2018-02" db="EMBL/GenBank/DDBJ databases">
        <authorList>
            <person name="Skraban J."/>
            <person name="Trcek J."/>
        </authorList>
    </citation>
    <scope>NUCLEOTIDE SEQUENCE [LARGE SCALE GENOMIC DNA]</scope>
    <source>
        <strain evidence="7 8">AV446</strain>
    </source>
</reference>
<comment type="caution">
    <text evidence="7">The sequence shown here is derived from an EMBL/GenBank/DDBJ whole genome shotgun (WGS) entry which is preliminary data.</text>
</comment>
<keyword evidence="2" id="KW-0067">ATP-binding</keyword>
<dbReference type="Pfam" id="PF00270">
    <property type="entry name" value="DEAD"/>
    <property type="match status" value="1"/>
</dbReference>
<dbReference type="Gene3D" id="3.40.50.300">
    <property type="entry name" value="P-loop containing nucleotide triphosphate hydrolases"/>
    <property type="match status" value="2"/>
</dbReference>
<evidence type="ECO:0008006" key="9">
    <source>
        <dbReference type="Google" id="ProtNLM"/>
    </source>
</evidence>
<dbReference type="EMBL" id="PRCW01000134">
    <property type="protein sequence ID" value="PYD46399.1"/>
    <property type="molecule type" value="Genomic_DNA"/>
</dbReference>